<evidence type="ECO:0000256" key="3">
    <source>
        <dbReference type="ARBA" id="ARBA00022692"/>
    </source>
</evidence>
<dbReference type="EMBL" id="JAJHVV010000003">
    <property type="protein sequence ID" value="MCK6262935.1"/>
    <property type="molecule type" value="Genomic_DNA"/>
</dbReference>
<feature type="transmembrane region" description="Helical" evidence="6">
    <location>
        <begin position="12"/>
        <end position="33"/>
    </location>
</feature>
<sequence>MTTPLTDIQKRLLIILCLAQFTISADIANLSIATSTLVSTFQTDISAIKTLGTIQPLVGAALMLPAGLIGLFIGWRVMLITGAVIGFIATLLFVMAPNVEFVTFLARPLTGIASALILPAILALVSARFPGKSRALAFGVLAASGGLAAAIVPMTSGFMMDHASWSLPFICMSAFYLFTTVLAIRGIPPMCTESPESFDFKGVALSSAGIVLVVLGLIKAPSWGLSKANLKADIPLWYTDFTHVSPSAVLVLVGLLSLFTFYFQQRQRENNQKTALLPTHWLKNTQCGCGFLLLAFMYMILGGVSFIIITYLQVAIALSSSHSGFVILLFSICMIAFSIISPILFKSKSPRFLCSTAFIGLACSAIILILSSGTTHIHVPFYFGMLLTGASMGVLASQCPAIITNALGEADAAQSSGLQATIRNIGLVLGICLLGGTQQAALEHSVRQHNEQSKELFPAHFVAQVKDSPSLPYLDDIRVANIADSYGMDHKQIDTLLILNADSRLTSFQKALMMMIFLASLGIITSTRLTKEE</sequence>
<reference evidence="8" key="1">
    <citation type="submission" date="2021-11" db="EMBL/GenBank/DDBJ databases">
        <title>Vibrio ZSDE26 sp. nov. and Vibrio ZSDZ34 sp. nov., isolated from coastal seawater in Qingdao.</title>
        <authorList>
            <person name="Zhang P."/>
        </authorList>
    </citation>
    <scope>NUCLEOTIDE SEQUENCE</scope>
    <source>
        <strain evidence="8">ZSDE26</strain>
    </source>
</reference>
<evidence type="ECO:0000256" key="6">
    <source>
        <dbReference type="SAM" id="Phobius"/>
    </source>
</evidence>
<feature type="transmembrane region" description="Helical" evidence="6">
    <location>
        <begin position="244"/>
        <end position="263"/>
    </location>
</feature>
<dbReference type="GO" id="GO:0022857">
    <property type="term" value="F:transmembrane transporter activity"/>
    <property type="evidence" value="ECO:0007669"/>
    <property type="project" value="InterPro"/>
</dbReference>
<dbReference type="RefSeq" id="WP_248008043.1">
    <property type="nucleotide sequence ID" value="NZ_JAJHVV010000003.1"/>
</dbReference>
<dbReference type="PROSITE" id="PS50850">
    <property type="entry name" value="MFS"/>
    <property type="match status" value="1"/>
</dbReference>
<dbReference type="InterPro" id="IPR011701">
    <property type="entry name" value="MFS"/>
</dbReference>
<keyword evidence="9" id="KW-1185">Reference proteome</keyword>
<keyword evidence="3 6" id="KW-0812">Transmembrane</keyword>
<proteinExistence type="predicted"/>
<dbReference type="AlphaFoldDB" id="A0A9X1XIY4"/>
<evidence type="ECO:0000256" key="5">
    <source>
        <dbReference type="ARBA" id="ARBA00023136"/>
    </source>
</evidence>
<feature type="transmembrane region" description="Helical" evidence="6">
    <location>
        <begin position="204"/>
        <end position="224"/>
    </location>
</feature>
<comment type="caution">
    <text evidence="8">The sequence shown here is derived from an EMBL/GenBank/DDBJ whole genome shotgun (WGS) entry which is preliminary data.</text>
</comment>
<dbReference type="Proteomes" id="UP001139559">
    <property type="component" value="Unassembled WGS sequence"/>
</dbReference>
<evidence type="ECO:0000313" key="8">
    <source>
        <dbReference type="EMBL" id="MCK6262935.1"/>
    </source>
</evidence>
<dbReference type="InterPro" id="IPR036259">
    <property type="entry name" value="MFS_trans_sf"/>
</dbReference>
<feature type="transmembrane region" description="Helical" evidence="6">
    <location>
        <begin position="137"/>
        <end position="159"/>
    </location>
</feature>
<feature type="transmembrane region" description="Helical" evidence="6">
    <location>
        <begin position="352"/>
        <end position="371"/>
    </location>
</feature>
<feature type="transmembrane region" description="Helical" evidence="6">
    <location>
        <begin position="53"/>
        <end position="72"/>
    </location>
</feature>
<dbReference type="GO" id="GO:0016020">
    <property type="term" value="C:membrane"/>
    <property type="evidence" value="ECO:0007669"/>
    <property type="project" value="UniProtKB-SubCell"/>
</dbReference>
<dbReference type="Gene3D" id="1.20.1250.20">
    <property type="entry name" value="MFS general substrate transporter like domains"/>
    <property type="match status" value="2"/>
</dbReference>
<dbReference type="Pfam" id="PF07690">
    <property type="entry name" value="MFS_1"/>
    <property type="match status" value="1"/>
</dbReference>
<dbReference type="PANTHER" id="PTHR42718">
    <property type="entry name" value="MAJOR FACILITATOR SUPERFAMILY MULTIDRUG TRANSPORTER MFSC"/>
    <property type="match status" value="1"/>
</dbReference>
<feature type="domain" description="Major facilitator superfamily (MFS) profile" evidence="7">
    <location>
        <begin position="12"/>
        <end position="533"/>
    </location>
</feature>
<keyword evidence="4 6" id="KW-1133">Transmembrane helix</keyword>
<evidence type="ECO:0000256" key="4">
    <source>
        <dbReference type="ARBA" id="ARBA00022989"/>
    </source>
</evidence>
<feature type="transmembrane region" description="Helical" evidence="6">
    <location>
        <begin position="291"/>
        <end position="312"/>
    </location>
</feature>
<gene>
    <name evidence="8" type="ORF">KP803_06540</name>
</gene>
<evidence type="ECO:0000256" key="1">
    <source>
        <dbReference type="ARBA" id="ARBA00004141"/>
    </source>
</evidence>
<dbReference type="InterPro" id="IPR020846">
    <property type="entry name" value="MFS_dom"/>
</dbReference>
<keyword evidence="5 6" id="KW-0472">Membrane</keyword>
<accession>A0A9X1XIY4</accession>
<name>A0A9X1XIY4_9VIBR</name>
<feature type="transmembrane region" description="Helical" evidence="6">
    <location>
        <begin position="165"/>
        <end position="184"/>
    </location>
</feature>
<dbReference type="SUPFAM" id="SSF103473">
    <property type="entry name" value="MFS general substrate transporter"/>
    <property type="match status" value="1"/>
</dbReference>
<feature type="transmembrane region" description="Helical" evidence="6">
    <location>
        <begin position="79"/>
        <end position="99"/>
    </location>
</feature>
<keyword evidence="2" id="KW-0813">Transport</keyword>
<comment type="subcellular location">
    <subcellularLocation>
        <location evidence="1">Membrane</location>
        <topology evidence="1">Multi-pass membrane protein</topology>
    </subcellularLocation>
</comment>
<dbReference type="PANTHER" id="PTHR42718:SF9">
    <property type="entry name" value="MAJOR FACILITATOR SUPERFAMILY MULTIDRUG TRANSPORTER MFSC"/>
    <property type="match status" value="1"/>
</dbReference>
<evidence type="ECO:0000256" key="2">
    <source>
        <dbReference type="ARBA" id="ARBA00022448"/>
    </source>
</evidence>
<organism evidence="8 9">
    <name type="scientific">Vibrio amylolyticus</name>
    <dbReference type="NCBI Taxonomy" id="2847292"/>
    <lineage>
        <taxon>Bacteria</taxon>
        <taxon>Pseudomonadati</taxon>
        <taxon>Pseudomonadota</taxon>
        <taxon>Gammaproteobacteria</taxon>
        <taxon>Vibrionales</taxon>
        <taxon>Vibrionaceae</taxon>
        <taxon>Vibrio</taxon>
    </lineage>
</organism>
<feature type="transmembrane region" description="Helical" evidence="6">
    <location>
        <begin position="324"/>
        <end position="345"/>
    </location>
</feature>
<evidence type="ECO:0000313" key="9">
    <source>
        <dbReference type="Proteomes" id="UP001139559"/>
    </source>
</evidence>
<feature type="transmembrane region" description="Helical" evidence="6">
    <location>
        <begin position="105"/>
        <end position="125"/>
    </location>
</feature>
<evidence type="ECO:0000259" key="7">
    <source>
        <dbReference type="PROSITE" id="PS50850"/>
    </source>
</evidence>
<protein>
    <submittedName>
        <fullName evidence="8">MFS transporter</fullName>
    </submittedName>
</protein>